<sequence length="120" mass="13921">MTRTKHSSDFPLTDKTRKPQEAGRDRGREQFHYKYHWPPKSFSVLLKPLDLIHRGSILCNSVILLGGKFRTKYVRGPAPPPVGPRHPPQFARRQPLARCYTKANSILRQRNDIFVLSVQF</sequence>
<gene>
    <name evidence="2" type="ORF">EVAR_101311_1</name>
</gene>
<proteinExistence type="predicted"/>
<name>A0A4C2AEC9_EUMVA</name>
<accession>A0A4C2AEC9</accession>
<protein>
    <submittedName>
        <fullName evidence="2">Uncharacterized protein</fullName>
    </submittedName>
</protein>
<keyword evidence="3" id="KW-1185">Reference proteome</keyword>
<organism evidence="2 3">
    <name type="scientific">Eumeta variegata</name>
    <name type="common">Bagworm moth</name>
    <name type="synonym">Eumeta japonica</name>
    <dbReference type="NCBI Taxonomy" id="151549"/>
    <lineage>
        <taxon>Eukaryota</taxon>
        <taxon>Metazoa</taxon>
        <taxon>Ecdysozoa</taxon>
        <taxon>Arthropoda</taxon>
        <taxon>Hexapoda</taxon>
        <taxon>Insecta</taxon>
        <taxon>Pterygota</taxon>
        <taxon>Neoptera</taxon>
        <taxon>Endopterygota</taxon>
        <taxon>Lepidoptera</taxon>
        <taxon>Glossata</taxon>
        <taxon>Ditrysia</taxon>
        <taxon>Tineoidea</taxon>
        <taxon>Psychidae</taxon>
        <taxon>Oiketicinae</taxon>
        <taxon>Eumeta</taxon>
    </lineage>
</organism>
<dbReference type="Proteomes" id="UP000299102">
    <property type="component" value="Unassembled WGS sequence"/>
</dbReference>
<evidence type="ECO:0000313" key="2">
    <source>
        <dbReference type="EMBL" id="GBP98162.1"/>
    </source>
</evidence>
<evidence type="ECO:0000256" key="1">
    <source>
        <dbReference type="SAM" id="MobiDB-lite"/>
    </source>
</evidence>
<comment type="caution">
    <text evidence="2">The sequence shown here is derived from an EMBL/GenBank/DDBJ whole genome shotgun (WGS) entry which is preliminary data.</text>
</comment>
<reference evidence="2 3" key="1">
    <citation type="journal article" date="2019" name="Commun. Biol.">
        <title>The bagworm genome reveals a unique fibroin gene that provides high tensile strength.</title>
        <authorList>
            <person name="Kono N."/>
            <person name="Nakamura H."/>
            <person name="Ohtoshi R."/>
            <person name="Tomita M."/>
            <person name="Numata K."/>
            <person name="Arakawa K."/>
        </authorList>
    </citation>
    <scope>NUCLEOTIDE SEQUENCE [LARGE SCALE GENOMIC DNA]</scope>
</reference>
<dbReference type="AlphaFoldDB" id="A0A4C2AEC9"/>
<evidence type="ECO:0000313" key="3">
    <source>
        <dbReference type="Proteomes" id="UP000299102"/>
    </source>
</evidence>
<feature type="region of interest" description="Disordered" evidence="1">
    <location>
        <begin position="1"/>
        <end position="27"/>
    </location>
</feature>
<dbReference type="EMBL" id="BGZK01003079">
    <property type="protein sequence ID" value="GBP98162.1"/>
    <property type="molecule type" value="Genomic_DNA"/>
</dbReference>